<dbReference type="Proteomes" id="UP000805193">
    <property type="component" value="Unassembled WGS sequence"/>
</dbReference>
<keyword evidence="2" id="KW-1185">Reference proteome</keyword>
<evidence type="ECO:0000313" key="1">
    <source>
        <dbReference type="EMBL" id="KAG0420864.1"/>
    </source>
</evidence>
<dbReference type="EMBL" id="JABSTQ010010464">
    <property type="protein sequence ID" value="KAG0420864.1"/>
    <property type="molecule type" value="Genomic_DNA"/>
</dbReference>
<comment type="caution">
    <text evidence="1">The sequence shown here is derived from an EMBL/GenBank/DDBJ whole genome shotgun (WGS) entry which is preliminary data.</text>
</comment>
<protein>
    <submittedName>
        <fullName evidence="1">Uncharacterized protein</fullName>
    </submittedName>
</protein>
<proteinExistence type="predicted"/>
<accession>A0AC60PK51</accession>
<name>A0AC60PK51_IXOPE</name>
<gene>
    <name evidence="1" type="ORF">HPB47_003229</name>
</gene>
<evidence type="ECO:0000313" key="2">
    <source>
        <dbReference type="Proteomes" id="UP000805193"/>
    </source>
</evidence>
<organism evidence="1 2">
    <name type="scientific">Ixodes persulcatus</name>
    <name type="common">Taiga tick</name>
    <dbReference type="NCBI Taxonomy" id="34615"/>
    <lineage>
        <taxon>Eukaryota</taxon>
        <taxon>Metazoa</taxon>
        <taxon>Ecdysozoa</taxon>
        <taxon>Arthropoda</taxon>
        <taxon>Chelicerata</taxon>
        <taxon>Arachnida</taxon>
        <taxon>Acari</taxon>
        <taxon>Parasitiformes</taxon>
        <taxon>Ixodida</taxon>
        <taxon>Ixodoidea</taxon>
        <taxon>Ixodidae</taxon>
        <taxon>Ixodinae</taxon>
        <taxon>Ixodes</taxon>
    </lineage>
</organism>
<reference evidence="1 2" key="1">
    <citation type="journal article" date="2020" name="Cell">
        <title>Large-Scale Comparative Analyses of Tick Genomes Elucidate Their Genetic Diversity and Vector Capacities.</title>
        <authorList>
            <consortium name="Tick Genome and Microbiome Consortium (TIGMIC)"/>
            <person name="Jia N."/>
            <person name="Wang J."/>
            <person name="Shi W."/>
            <person name="Du L."/>
            <person name="Sun Y."/>
            <person name="Zhan W."/>
            <person name="Jiang J.F."/>
            <person name="Wang Q."/>
            <person name="Zhang B."/>
            <person name="Ji P."/>
            <person name="Bell-Sakyi L."/>
            <person name="Cui X.M."/>
            <person name="Yuan T.T."/>
            <person name="Jiang B.G."/>
            <person name="Yang W.F."/>
            <person name="Lam T.T."/>
            <person name="Chang Q.C."/>
            <person name="Ding S.J."/>
            <person name="Wang X.J."/>
            <person name="Zhu J.G."/>
            <person name="Ruan X.D."/>
            <person name="Zhao L."/>
            <person name="Wei J.T."/>
            <person name="Ye R.Z."/>
            <person name="Que T.C."/>
            <person name="Du C.H."/>
            <person name="Zhou Y.H."/>
            <person name="Cheng J.X."/>
            <person name="Dai P.F."/>
            <person name="Guo W.B."/>
            <person name="Han X.H."/>
            <person name="Huang E.J."/>
            <person name="Li L.F."/>
            <person name="Wei W."/>
            <person name="Gao Y.C."/>
            <person name="Liu J.Z."/>
            <person name="Shao H.Z."/>
            <person name="Wang X."/>
            <person name="Wang C.C."/>
            <person name="Yang T.C."/>
            <person name="Huo Q.B."/>
            <person name="Li W."/>
            <person name="Chen H.Y."/>
            <person name="Chen S.E."/>
            <person name="Zhou L.G."/>
            <person name="Ni X.B."/>
            <person name="Tian J.H."/>
            <person name="Sheng Y."/>
            <person name="Liu T."/>
            <person name="Pan Y.S."/>
            <person name="Xia L.Y."/>
            <person name="Li J."/>
            <person name="Zhao F."/>
            <person name="Cao W.C."/>
        </authorList>
    </citation>
    <scope>NUCLEOTIDE SEQUENCE [LARGE SCALE GENOMIC DNA]</scope>
    <source>
        <strain evidence="1">Iper-2018</strain>
    </source>
</reference>
<feature type="non-terminal residue" evidence="1">
    <location>
        <position position="1"/>
    </location>
</feature>
<sequence>KIRTYEPPPRHYATGVVRDVDATLTDAQIADNLSFVCLGQVRQPVTLFKEGPYSAVSAVAMDIEKQPASRIQYVAAAVAVMTTQTDVLRKKCA</sequence>